<dbReference type="EMBL" id="RBWS01000008">
    <property type="protein sequence ID" value="RKO71533.1"/>
    <property type="molecule type" value="Genomic_DNA"/>
</dbReference>
<dbReference type="Proteomes" id="UP000282423">
    <property type="component" value="Unassembled WGS sequence"/>
</dbReference>
<gene>
    <name evidence="3" type="ORF">D7322_12315</name>
</gene>
<reference evidence="3 4" key="1">
    <citation type="submission" date="2018-10" db="EMBL/GenBank/DDBJ databases">
        <title>Sphingobacterium sp. M05W1-28.</title>
        <authorList>
            <person name="Cai H."/>
        </authorList>
    </citation>
    <scope>NUCLEOTIDE SEQUENCE [LARGE SCALE GENOMIC DNA]</scope>
    <source>
        <strain evidence="3 4">M05W1-28</strain>
    </source>
</reference>
<evidence type="ECO:0000313" key="4">
    <source>
        <dbReference type="Proteomes" id="UP000282423"/>
    </source>
</evidence>
<organism evidence="3 4">
    <name type="scientific">Sphingobacterium puteale</name>
    <dbReference type="NCBI Taxonomy" id="2420510"/>
    <lineage>
        <taxon>Bacteria</taxon>
        <taxon>Pseudomonadati</taxon>
        <taxon>Bacteroidota</taxon>
        <taxon>Sphingobacteriia</taxon>
        <taxon>Sphingobacteriales</taxon>
        <taxon>Sphingobacteriaceae</taxon>
        <taxon>Sphingobacterium</taxon>
    </lineage>
</organism>
<feature type="signal peptide" evidence="1">
    <location>
        <begin position="1"/>
        <end position="20"/>
    </location>
</feature>
<evidence type="ECO:0000313" key="3">
    <source>
        <dbReference type="EMBL" id="RKO71533.1"/>
    </source>
</evidence>
<dbReference type="InterPro" id="IPR025665">
    <property type="entry name" value="Beta-barrel_OMP_2"/>
</dbReference>
<feature type="chain" id="PRO_5019167822" evidence="1">
    <location>
        <begin position="21"/>
        <end position="202"/>
    </location>
</feature>
<dbReference type="SUPFAM" id="SSF56925">
    <property type="entry name" value="OMPA-like"/>
    <property type="match status" value="1"/>
</dbReference>
<keyword evidence="4" id="KW-1185">Reference proteome</keyword>
<dbReference type="InterPro" id="IPR023614">
    <property type="entry name" value="Porin_dom_sf"/>
</dbReference>
<name>A0A420VYR9_9SPHI</name>
<dbReference type="RefSeq" id="WP_121124493.1">
    <property type="nucleotide sequence ID" value="NZ_RBWS01000008.1"/>
</dbReference>
<protein>
    <submittedName>
        <fullName evidence="3">PorT family protein</fullName>
    </submittedName>
</protein>
<proteinExistence type="predicted"/>
<keyword evidence="1" id="KW-0732">Signal</keyword>
<evidence type="ECO:0000259" key="2">
    <source>
        <dbReference type="Pfam" id="PF13568"/>
    </source>
</evidence>
<sequence length="202" mass="21780">MKKILPALLLICGSVATAQAQLLPGFEVGLKGGLNFSKLKSDGKYFNSDNKAGYQAGLYGRVGVLGFHVQPEVYITGKNTTVKGQGEDGSSTTTDVKFTTVDVPVLLGKRFGLGPIGARIQTGPIFSFKVDDNQPKVIDQLNPNNYKKSGTSWAFGVGADISSLRVDVRYEMGLNKVNNESQANPKINMWSIGLGYRLFSIL</sequence>
<accession>A0A420VYR9</accession>
<comment type="caution">
    <text evidence="3">The sequence shown here is derived from an EMBL/GenBank/DDBJ whole genome shotgun (WGS) entry which is preliminary data.</text>
</comment>
<evidence type="ECO:0000256" key="1">
    <source>
        <dbReference type="SAM" id="SignalP"/>
    </source>
</evidence>
<dbReference type="Gene3D" id="2.40.160.10">
    <property type="entry name" value="Porin"/>
    <property type="match status" value="1"/>
</dbReference>
<feature type="domain" description="Outer membrane protein beta-barrel" evidence="2">
    <location>
        <begin position="20"/>
        <end position="177"/>
    </location>
</feature>
<dbReference type="OrthoDB" id="753334at2"/>
<dbReference type="AlphaFoldDB" id="A0A420VYR9"/>
<dbReference type="Pfam" id="PF13568">
    <property type="entry name" value="OMP_b-brl_2"/>
    <property type="match status" value="1"/>
</dbReference>
<dbReference type="InterPro" id="IPR011250">
    <property type="entry name" value="OMP/PagP_B-barrel"/>
</dbReference>